<evidence type="ECO:0000313" key="2">
    <source>
        <dbReference type="Proteomes" id="UP001459277"/>
    </source>
</evidence>
<accession>A0AAW2BGY2</accession>
<evidence type="ECO:0000313" key="1">
    <source>
        <dbReference type="EMBL" id="KAK9984322.1"/>
    </source>
</evidence>
<keyword evidence="2" id="KW-1185">Reference proteome</keyword>
<sequence length="283" mass="33151">MFNLDALNEVRLEVMPNSTWDRGQIPESQFRIVKKRIHKEIGRLGRNIRQNLLCGFYSRELTNGNYEEDLDHVVSEIERNSAEDDILERLEAIDTDNQNGNRNEGGLGLKKFGLMSQSMLAKQFWRINQYLQSLLAKALKPKYFPRCTIQECSLKPHHSWYWRNIIKQDNIKLREARWLIGRGTNISLHHPDWFRCSEQNLLNAHLEFGIVANLIDQSRGVWKCDLIKKLYLHHQCDEILRIPISKIGVISDTFLWKHSSSGACSVRKAYNLLLRDHFQDSHS</sequence>
<dbReference type="EMBL" id="JAZDWU010000012">
    <property type="protein sequence ID" value="KAK9984322.1"/>
    <property type="molecule type" value="Genomic_DNA"/>
</dbReference>
<dbReference type="Proteomes" id="UP001459277">
    <property type="component" value="Unassembled WGS sequence"/>
</dbReference>
<proteinExistence type="predicted"/>
<protein>
    <submittedName>
        <fullName evidence="1">Uncharacterized protein</fullName>
    </submittedName>
</protein>
<name>A0AAW2BGY2_9ROSI</name>
<comment type="caution">
    <text evidence="1">The sequence shown here is derived from an EMBL/GenBank/DDBJ whole genome shotgun (WGS) entry which is preliminary data.</text>
</comment>
<dbReference type="AlphaFoldDB" id="A0AAW2BGY2"/>
<organism evidence="1 2">
    <name type="scientific">Lithocarpus litseifolius</name>
    <dbReference type="NCBI Taxonomy" id="425828"/>
    <lineage>
        <taxon>Eukaryota</taxon>
        <taxon>Viridiplantae</taxon>
        <taxon>Streptophyta</taxon>
        <taxon>Embryophyta</taxon>
        <taxon>Tracheophyta</taxon>
        <taxon>Spermatophyta</taxon>
        <taxon>Magnoliopsida</taxon>
        <taxon>eudicotyledons</taxon>
        <taxon>Gunneridae</taxon>
        <taxon>Pentapetalae</taxon>
        <taxon>rosids</taxon>
        <taxon>fabids</taxon>
        <taxon>Fagales</taxon>
        <taxon>Fagaceae</taxon>
        <taxon>Lithocarpus</taxon>
    </lineage>
</organism>
<reference evidence="1 2" key="1">
    <citation type="submission" date="2024-01" db="EMBL/GenBank/DDBJ databases">
        <title>A telomere-to-telomere, gap-free genome of sweet tea (Lithocarpus litseifolius).</title>
        <authorList>
            <person name="Zhou J."/>
        </authorList>
    </citation>
    <scope>NUCLEOTIDE SEQUENCE [LARGE SCALE GENOMIC DNA]</scope>
    <source>
        <strain evidence="1">Zhou-2022a</strain>
        <tissue evidence="1">Leaf</tissue>
    </source>
</reference>
<gene>
    <name evidence="1" type="ORF">SO802_033847</name>
</gene>